<feature type="repeat" description="Solcar" evidence="8">
    <location>
        <begin position="113"/>
        <end position="204"/>
    </location>
</feature>
<organism evidence="11 12">
    <name type="scientific">Panaeolus cyanescens</name>
    <dbReference type="NCBI Taxonomy" id="181874"/>
    <lineage>
        <taxon>Eukaryota</taxon>
        <taxon>Fungi</taxon>
        <taxon>Dikarya</taxon>
        <taxon>Basidiomycota</taxon>
        <taxon>Agaricomycotina</taxon>
        <taxon>Agaricomycetes</taxon>
        <taxon>Agaricomycetidae</taxon>
        <taxon>Agaricales</taxon>
        <taxon>Agaricineae</taxon>
        <taxon>Galeropsidaceae</taxon>
        <taxon>Panaeolus</taxon>
    </lineage>
</organism>
<evidence type="ECO:0000256" key="7">
    <source>
        <dbReference type="ARBA" id="ARBA00023136"/>
    </source>
</evidence>
<evidence type="ECO:0000256" key="9">
    <source>
        <dbReference type="RuleBase" id="RU000488"/>
    </source>
</evidence>
<sequence length="471" mass="51705">MLYRAYLLIITVFVLPFLAAANLLPSNVAKAPSRIAPLHWQSSALYLGSTSLTSVALLASLELNLKPLTTVIVDARSPERGNPMDYDVIPPTALRKSCSSSSLFPTLTMTSTLPPLVQAFSGAIGSASANALTYPLDLVITQLQLDPPQRRNRRGGIFGAFVVLRHIIRKHGWRAIYDGLLPDTYATILSNFFYFYFYSFLRSLSTRGLISLNGVQKAKSPGSKVVHKPSLMEELILGFIAGVASRAVSTPLNIVTLKLQTERGEQEEKETGDDLDDTKLLGITDVIKGIYKEQGIGGFWKGFQTNMLLSLNPSITMAFLQMFRRIVGLIQRSRSATLKPKGSSIDVNLTPGQAFLGAAISNSIAVAILYPLILAKIRLQISSANSLWEVLADAYYGRDTLRDKRHTMDKTSQLDPSKMKETPTQGVEGLYRGLEMKTIKGFLSQGVTFLVKGRIEQLIIAAYLLSRARSS</sequence>
<feature type="repeat" description="Solcar" evidence="8">
    <location>
        <begin position="229"/>
        <end position="326"/>
    </location>
</feature>
<accession>A0A409YAP5</accession>
<dbReference type="OrthoDB" id="18574at2759"/>
<evidence type="ECO:0000256" key="4">
    <source>
        <dbReference type="ARBA" id="ARBA00022692"/>
    </source>
</evidence>
<dbReference type="SUPFAM" id="SSF103506">
    <property type="entry name" value="Mitochondrial carrier"/>
    <property type="match status" value="1"/>
</dbReference>
<dbReference type="PANTHER" id="PTHR45939">
    <property type="entry name" value="PEROXISOMAL MEMBRANE PROTEIN PMP34-RELATED"/>
    <property type="match status" value="1"/>
</dbReference>
<dbReference type="Gene3D" id="1.50.40.10">
    <property type="entry name" value="Mitochondrial carrier domain"/>
    <property type="match status" value="2"/>
</dbReference>
<keyword evidence="4 8" id="KW-0812">Transmembrane</keyword>
<proteinExistence type="inferred from homology"/>
<evidence type="ECO:0000256" key="3">
    <source>
        <dbReference type="ARBA" id="ARBA00022448"/>
    </source>
</evidence>
<evidence type="ECO:0000313" key="12">
    <source>
        <dbReference type="Proteomes" id="UP000284842"/>
    </source>
</evidence>
<dbReference type="PROSITE" id="PS50920">
    <property type="entry name" value="SOLCAR"/>
    <property type="match status" value="3"/>
</dbReference>
<comment type="similarity">
    <text evidence="2 9">Belongs to the mitochondrial carrier (TC 2.A.29) family.</text>
</comment>
<evidence type="ECO:0008006" key="13">
    <source>
        <dbReference type="Google" id="ProtNLM"/>
    </source>
</evidence>
<evidence type="ECO:0000256" key="1">
    <source>
        <dbReference type="ARBA" id="ARBA00004141"/>
    </source>
</evidence>
<evidence type="ECO:0000256" key="5">
    <source>
        <dbReference type="ARBA" id="ARBA00022737"/>
    </source>
</evidence>
<dbReference type="STRING" id="181874.A0A409YAP5"/>
<keyword evidence="12" id="KW-1185">Reference proteome</keyword>
<feature type="repeat" description="Solcar" evidence="8">
    <location>
        <begin position="349"/>
        <end position="458"/>
    </location>
</feature>
<keyword evidence="3 9" id="KW-0813">Transport</keyword>
<comment type="caution">
    <text evidence="11">The sequence shown here is derived from an EMBL/GenBank/DDBJ whole genome shotgun (WGS) entry which is preliminary data.</text>
</comment>
<reference evidence="11 12" key="1">
    <citation type="journal article" date="2018" name="Evol. Lett.">
        <title>Horizontal gene cluster transfer increased hallucinogenic mushroom diversity.</title>
        <authorList>
            <person name="Reynolds H.T."/>
            <person name="Vijayakumar V."/>
            <person name="Gluck-Thaler E."/>
            <person name="Korotkin H.B."/>
            <person name="Matheny P.B."/>
            <person name="Slot J.C."/>
        </authorList>
    </citation>
    <scope>NUCLEOTIDE SEQUENCE [LARGE SCALE GENOMIC DNA]</scope>
    <source>
        <strain evidence="11 12">2629</strain>
    </source>
</reference>
<keyword evidence="7 8" id="KW-0472">Membrane</keyword>
<protein>
    <recommendedName>
        <fullName evidence="13">Mitochondrial carrier</fullName>
    </recommendedName>
</protein>
<dbReference type="AlphaFoldDB" id="A0A409YAP5"/>
<dbReference type="PANTHER" id="PTHR45939:SF2">
    <property type="entry name" value="CARRIER PROTEIN, PUTATIVE (AFU_ORTHOLOGUE AFUA_2G13870)-RELATED"/>
    <property type="match status" value="1"/>
</dbReference>
<gene>
    <name evidence="11" type="ORF">CVT24_008979</name>
</gene>
<dbReference type="InParanoid" id="A0A409YAP5"/>
<dbReference type="Proteomes" id="UP000284842">
    <property type="component" value="Unassembled WGS sequence"/>
</dbReference>
<dbReference type="InterPro" id="IPR023395">
    <property type="entry name" value="MCP_dom_sf"/>
</dbReference>
<comment type="subcellular location">
    <subcellularLocation>
        <location evidence="1">Membrane</location>
        <topology evidence="1">Multi-pass membrane protein</topology>
    </subcellularLocation>
</comment>
<evidence type="ECO:0000256" key="6">
    <source>
        <dbReference type="ARBA" id="ARBA00022989"/>
    </source>
</evidence>
<dbReference type="Pfam" id="PF00153">
    <property type="entry name" value="Mito_carr"/>
    <property type="match status" value="3"/>
</dbReference>
<dbReference type="GO" id="GO:0015217">
    <property type="term" value="F:ADP transmembrane transporter activity"/>
    <property type="evidence" value="ECO:0007669"/>
    <property type="project" value="TreeGrafter"/>
</dbReference>
<evidence type="ECO:0000256" key="8">
    <source>
        <dbReference type="PROSITE-ProRule" id="PRU00282"/>
    </source>
</evidence>
<dbReference type="GO" id="GO:0016020">
    <property type="term" value="C:membrane"/>
    <property type="evidence" value="ECO:0007669"/>
    <property type="project" value="UniProtKB-SubCell"/>
</dbReference>
<evidence type="ECO:0000256" key="2">
    <source>
        <dbReference type="ARBA" id="ARBA00006375"/>
    </source>
</evidence>
<evidence type="ECO:0000256" key="10">
    <source>
        <dbReference type="SAM" id="Phobius"/>
    </source>
</evidence>
<keyword evidence="6 10" id="KW-1133">Transmembrane helix</keyword>
<evidence type="ECO:0000313" key="11">
    <source>
        <dbReference type="EMBL" id="PPR00077.1"/>
    </source>
</evidence>
<keyword evidence="5" id="KW-0677">Repeat</keyword>
<dbReference type="InterPro" id="IPR018108">
    <property type="entry name" value="MCP_transmembrane"/>
</dbReference>
<feature type="transmembrane region" description="Helical" evidence="10">
    <location>
        <begin position="6"/>
        <end position="24"/>
    </location>
</feature>
<dbReference type="EMBL" id="NHTK01001335">
    <property type="protein sequence ID" value="PPR00077.1"/>
    <property type="molecule type" value="Genomic_DNA"/>
</dbReference>
<dbReference type="InterPro" id="IPR052217">
    <property type="entry name" value="Mito/Peroxisomal_Carrier"/>
</dbReference>
<name>A0A409YAP5_9AGAR</name>